<reference evidence="1" key="1">
    <citation type="journal article" date="2014" name="Int. J. Syst. Evol. Microbiol.">
        <title>Complete genome sequence of Corynebacterium casei LMG S-19264T (=DSM 44701T), isolated from a smear-ripened cheese.</title>
        <authorList>
            <consortium name="US DOE Joint Genome Institute (JGI-PGF)"/>
            <person name="Walter F."/>
            <person name="Albersmeier A."/>
            <person name="Kalinowski J."/>
            <person name="Ruckert C."/>
        </authorList>
    </citation>
    <scope>NUCLEOTIDE SEQUENCE</scope>
    <source>
        <strain evidence="1">JCM 3302</strain>
    </source>
</reference>
<dbReference type="Proteomes" id="UP000641386">
    <property type="component" value="Unassembled WGS sequence"/>
</dbReference>
<accession>A0A919ABG2</accession>
<evidence type="ECO:0008006" key="3">
    <source>
        <dbReference type="Google" id="ProtNLM"/>
    </source>
</evidence>
<protein>
    <recommendedName>
        <fullName evidence="3">Transposase</fullName>
    </recommendedName>
</protein>
<proteinExistence type="predicted"/>
<sequence>MFGVEPICEVLTSHGLKIATSTYYAAKNRAPSARSVRDAELKTQISRVHTDNYGVYEYGRSGGNCTARASSWLAARSPG</sequence>
<organism evidence="1 2">
    <name type="scientific">Streptomyces spiralis</name>
    <dbReference type="NCBI Taxonomy" id="66376"/>
    <lineage>
        <taxon>Bacteria</taxon>
        <taxon>Bacillati</taxon>
        <taxon>Actinomycetota</taxon>
        <taxon>Actinomycetes</taxon>
        <taxon>Kitasatosporales</taxon>
        <taxon>Streptomycetaceae</taxon>
        <taxon>Streptomyces</taxon>
    </lineage>
</organism>
<dbReference type="EMBL" id="BNBC01000035">
    <property type="protein sequence ID" value="GHE97132.1"/>
    <property type="molecule type" value="Genomic_DNA"/>
</dbReference>
<evidence type="ECO:0000313" key="2">
    <source>
        <dbReference type="Proteomes" id="UP000641386"/>
    </source>
</evidence>
<evidence type="ECO:0000313" key="1">
    <source>
        <dbReference type="EMBL" id="GHE97132.1"/>
    </source>
</evidence>
<name>A0A919ABG2_9ACTN</name>
<gene>
    <name evidence="1" type="ORF">GCM10014715_61770</name>
</gene>
<reference evidence="1" key="2">
    <citation type="submission" date="2020-09" db="EMBL/GenBank/DDBJ databases">
        <authorList>
            <person name="Sun Q."/>
            <person name="Ohkuma M."/>
        </authorList>
    </citation>
    <scope>NUCLEOTIDE SEQUENCE</scope>
    <source>
        <strain evidence="1">JCM 3302</strain>
    </source>
</reference>
<dbReference type="AlphaFoldDB" id="A0A919ABG2"/>
<comment type="caution">
    <text evidence="1">The sequence shown here is derived from an EMBL/GenBank/DDBJ whole genome shotgun (WGS) entry which is preliminary data.</text>
</comment>
<keyword evidence="2" id="KW-1185">Reference proteome</keyword>